<feature type="domain" description="EamA" evidence="2">
    <location>
        <begin position="157"/>
        <end position="284"/>
    </location>
</feature>
<dbReference type="PROSITE" id="PS51257">
    <property type="entry name" value="PROKAR_LIPOPROTEIN"/>
    <property type="match status" value="1"/>
</dbReference>
<name>A0ABP7JXM0_9RHOB</name>
<protein>
    <submittedName>
        <fullName evidence="3">DMT family transporter</fullName>
    </submittedName>
</protein>
<dbReference type="PANTHER" id="PTHR22911">
    <property type="entry name" value="ACYL-MALONYL CONDENSING ENZYME-RELATED"/>
    <property type="match status" value="1"/>
</dbReference>
<evidence type="ECO:0000313" key="3">
    <source>
        <dbReference type="EMBL" id="GAA3856134.1"/>
    </source>
</evidence>
<proteinExistence type="predicted"/>
<evidence type="ECO:0000259" key="2">
    <source>
        <dbReference type="Pfam" id="PF00892"/>
    </source>
</evidence>
<evidence type="ECO:0000313" key="4">
    <source>
        <dbReference type="Proteomes" id="UP001399917"/>
    </source>
</evidence>
<feature type="transmembrane region" description="Helical" evidence="1">
    <location>
        <begin position="80"/>
        <end position="96"/>
    </location>
</feature>
<feature type="transmembrane region" description="Helical" evidence="1">
    <location>
        <begin position="35"/>
        <end position="59"/>
    </location>
</feature>
<comment type="caution">
    <text evidence="3">The sequence shown here is derived from an EMBL/GenBank/DDBJ whole genome shotgun (WGS) entry which is preliminary data.</text>
</comment>
<keyword evidence="1" id="KW-0472">Membrane</keyword>
<dbReference type="Proteomes" id="UP001399917">
    <property type="component" value="Unassembled WGS sequence"/>
</dbReference>
<feature type="transmembrane region" description="Helical" evidence="1">
    <location>
        <begin position="213"/>
        <end position="233"/>
    </location>
</feature>
<feature type="transmembrane region" description="Helical" evidence="1">
    <location>
        <begin position="187"/>
        <end position="207"/>
    </location>
</feature>
<reference evidence="4" key="1">
    <citation type="journal article" date="2019" name="Int. J. Syst. Evol. Microbiol.">
        <title>The Global Catalogue of Microorganisms (GCM) 10K type strain sequencing project: providing services to taxonomists for standard genome sequencing and annotation.</title>
        <authorList>
            <consortium name="The Broad Institute Genomics Platform"/>
            <consortium name="The Broad Institute Genome Sequencing Center for Infectious Disease"/>
            <person name="Wu L."/>
            <person name="Ma J."/>
        </authorList>
    </citation>
    <scope>NUCLEOTIDE SEQUENCE [LARGE SCALE GENOMIC DNA]</scope>
    <source>
        <strain evidence="4">JCM 17190</strain>
    </source>
</reference>
<accession>A0ABP7JXM0</accession>
<feature type="transmembrane region" description="Helical" evidence="1">
    <location>
        <begin position="245"/>
        <end position="264"/>
    </location>
</feature>
<gene>
    <name evidence="3" type="ORF">GCM10022404_04010</name>
</gene>
<dbReference type="SUPFAM" id="SSF103481">
    <property type="entry name" value="Multidrug resistance efflux transporter EmrE"/>
    <property type="match status" value="2"/>
</dbReference>
<dbReference type="InterPro" id="IPR000620">
    <property type="entry name" value="EamA_dom"/>
</dbReference>
<dbReference type="EMBL" id="BAABDF010000002">
    <property type="protein sequence ID" value="GAA3856134.1"/>
    <property type="molecule type" value="Genomic_DNA"/>
</dbReference>
<organism evidence="3 4">
    <name type="scientific">Celeribacter arenosi</name>
    <dbReference type="NCBI Taxonomy" id="792649"/>
    <lineage>
        <taxon>Bacteria</taxon>
        <taxon>Pseudomonadati</taxon>
        <taxon>Pseudomonadota</taxon>
        <taxon>Alphaproteobacteria</taxon>
        <taxon>Rhodobacterales</taxon>
        <taxon>Roseobacteraceae</taxon>
        <taxon>Celeribacter</taxon>
    </lineage>
</organism>
<keyword evidence="1" id="KW-0812">Transmembrane</keyword>
<feature type="transmembrane region" description="Helical" evidence="1">
    <location>
        <begin position="12"/>
        <end position="29"/>
    </location>
</feature>
<dbReference type="InterPro" id="IPR037185">
    <property type="entry name" value="EmrE-like"/>
</dbReference>
<feature type="transmembrane region" description="Helical" evidence="1">
    <location>
        <begin position="102"/>
        <end position="121"/>
    </location>
</feature>
<sequence>MIKATAPREERPLLGFILMSVAVACFTGIDTSAKWLVLAGIPVLQVVFCRYIVHFVIALTYALATEGSSVLKSANPRIQILRSLALLGATAFNFFALQYLPITITISIFFAQPMVIALLAIPILGERIGIRRFTAILVAFLGVVVVIQPWGAAFHPALFFSILALVSGSIYFVLTRKLAGVEKNVTSQIWTSAIASVAIAPFALSIWVAPQSFGVWVMLVVIGLFGLSGHILATAAFRFASATTLAPVVYEQLFYGTLVGWVIFGTWPTVWTVVGAAIIIASGIYIWRREAALGISPPRPRPAR</sequence>
<dbReference type="Pfam" id="PF00892">
    <property type="entry name" value="EamA"/>
    <property type="match status" value="2"/>
</dbReference>
<feature type="transmembrane region" description="Helical" evidence="1">
    <location>
        <begin position="133"/>
        <end position="151"/>
    </location>
</feature>
<feature type="transmembrane region" description="Helical" evidence="1">
    <location>
        <begin position="157"/>
        <end position="175"/>
    </location>
</feature>
<evidence type="ECO:0000256" key="1">
    <source>
        <dbReference type="SAM" id="Phobius"/>
    </source>
</evidence>
<keyword evidence="1" id="KW-1133">Transmembrane helix</keyword>
<dbReference type="PANTHER" id="PTHR22911:SF103">
    <property type="entry name" value="BLR2811 PROTEIN"/>
    <property type="match status" value="1"/>
</dbReference>
<feature type="transmembrane region" description="Helical" evidence="1">
    <location>
        <begin position="270"/>
        <end position="287"/>
    </location>
</feature>
<feature type="domain" description="EamA" evidence="2">
    <location>
        <begin position="14"/>
        <end position="147"/>
    </location>
</feature>
<keyword evidence="4" id="KW-1185">Reference proteome</keyword>